<dbReference type="STRING" id="60517.A0A0R3WGM1"/>
<organism evidence="2">
    <name type="scientific">Taenia asiatica</name>
    <name type="common">Asian tapeworm</name>
    <dbReference type="NCBI Taxonomy" id="60517"/>
    <lineage>
        <taxon>Eukaryota</taxon>
        <taxon>Metazoa</taxon>
        <taxon>Spiralia</taxon>
        <taxon>Lophotrochozoa</taxon>
        <taxon>Platyhelminthes</taxon>
        <taxon>Cestoda</taxon>
        <taxon>Eucestoda</taxon>
        <taxon>Cyclophyllidea</taxon>
        <taxon>Taeniidae</taxon>
        <taxon>Taenia</taxon>
    </lineage>
</organism>
<sequence length="45" mass="5152">LEIEDFKEFTTAFLMDTFHPKEVNTPLSLPRPKGPAGRGPRRLIK</sequence>
<name>A0A0R3WGM1_TAEAS</name>
<proteinExistence type="predicted"/>
<accession>A0A0R3WGM1</accession>
<evidence type="ECO:0000313" key="2">
    <source>
        <dbReference type="WBParaSite" id="TASK_0001001401-mRNA-1"/>
    </source>
</evidence>
<protein>
    <submittedName>
        <fullName evidence="2">Gag protein</fullName>
    </submittedName>
</protein>
<dbReference type="AlphaFoldDB" id="A0A0R3WGM1"/>
<feature type="region of interest" description="Disordered" evidence="1">
    <location>
        <begin position="22"/>
        <end position="45"/>
    </location>
</feature>
<reference evidence="2" key="1">
    <citation type="submission" date="2017-02" db="UniProtKB">
        <authorList>
            <consortium name="WormBaseParasite"/>
        </authorList>
    </citation>
    <scope>IDENTIFICATION</scope>
</reference>
<dbReference type="WBParaSite" id="TASK_0001001401-mRNA-1">
    <property type="protein sequence ID" value="TASK_0001001401-mRNA-1"/>
    <property type="gene ID" value="TASK_0001001401"/>
</dbReference>
<evidence type="ECO:0000256" key="1">
    <source>
        <dbReference type="SAM" id="MobiDB-lite"/>
    </source>
</evidence>